<dbReference type="InterPro" id="IPR050245">
    <property type="entry name" value="PrsA_foldase"/>
</dbReference>
<accession>A0ABT2EM91</accession>
<sequence>MRSWWQWFCGFLFGAVVVAAFGMQKTGIWDLSEPAAIVNKTVITKGELLERLMADFGEETLKQLITLRLLEQEAEREGITVTEAEIQQRFEELRARREDLSKQLGRGRLSDLTLRDEAKRLILLERLISKRVEVSEKELRDFYNRHFIRYNRPERVQIREIIVSTLQEAQEIYRQLMRTPPAKLAGEFERLSRERSVIPGAMGEFTYAELPEEMRLPLQRAKPNEILPPIPVTVSGRLTYRIVWVLDKKPGERNPFEKIRDRVRQDYLVERLVVLAPELVEQLWKKAEIKYTVSFDDGTGK</sequence>
<keyword evidence="4" id="KW-0697">Rotamase</keyword>
<dbReference type="Gene3D" id="1.10.4030.10">
    <property type="entry name" value="Porin chaperone SurA, peptide-binding domain"/>
    <property type="match status" value="1"/>
</dbReference>
<feature type="domain" description="PpiC" evidence="6">
    <location>
        <begin position="134"/>
        <end position="261"/>
    </location>
</feature>
<dbReference type="Gene3D" id="3.10.50.40">
    <property type="match status" value="1"/>
</dbReference>
<evidence type="ECO:0000256" key="5">
    <source>
        <dbReference type="ARBA" id="ARBA00023235"/>
    </source>
</evidence>
<keyword evidence="3" id="KW-0732">Signal</keyword>
<dbReference type="EMBL" id="JANUCP010000002">
    <property type="protein sequence ID" value="MCS3919066.1"/>
    <property type="molecule type" value="Genomic_DNA"/>
</dbReference>
<dbReference type="Pfam" id="PF13145">
    <property type="entry name" value="Rotamase_2"/>
    <property type="match status" value="1"/>
</dbReference>
<evidence type="ECO:0000313" key="7">
    <source>
        <dbReference type="EMBL" id="MCS3919066.1"/>
    </source>
</evidence>
<dbReference type="SUPFAM" id="SSF54534">
    <property type="entry name" value="FKBP-like"/>
    <property type="match status" value="1"/>
</dbReference>
<evidence type="ECO:0000256" key="2">
    <source>
        <dbReference type="ARBA" id="ARBA00013194"/>
    </source>
</evidence>
<dbReference type="SUPFAM" id="SSF109998">
    <property type="entry name" value="Triger factor/SurA peptide-binding domain-like"/>
    <property type="match status" value="1"/>
</dbReference>
<keyword evidence="8" id="KW-1185">Reference proteome</keyword>
<dbReference type="InterPro" id="IPR027304">
    <property type="entry name" value="Trigger_fact/SurA_dom_sf"/>
</dbReference>
<dbReference type="PANTHER" id="PTHR47245">
    <property type="entry name" value="PEPTIDYLPROLYL ISOMERASE"/>
    <property type="match status" value="1"/>
</dbReference>
<evidence type="ECO:0000259" key="6">
    <source>
        <dbReference type="Pfam" id="PF13145"/>
    </source>
</evidence>
<comment type="caution">
    <text evidence="7">The sequence shown here is derived from an EMBL/GenBank/DDBJ whole genome shotgun (WGS) entry which is preliminary data.</text>
</comment>
<evidence type="ECO:0000313" key="8">
    <source>
        <dbReference type="Proteomes" id="UP001204798"/>
    </source>
</evidence>
<organism evidence="7 8">
    <name type="scientific">Candidatus Fervidibacter sacchari</name>
    <dbReference type="NCBI Taxonomy" id="1448929"/>
    <lineage>
        <taxon>Bacteria</taxon>
        <taxon>Candidatus Fervidibacterota</taxon>
        <taxon>Candidatus Fervidibacter</taxon>
    </lineage>
</organism>
<dbReference type="GO" id="GO:0003755">
    <property type="term" value="F:peptidyl-prolyl cis-trans isomerase activity"/>
    <property type="evidence" value="ECO:0007669"/>
    <property type="project" value="UniProtKB-EC"/>
</dbReference>
<dbReference type="InterPro" id="IPR000297">
    <property type="entry name" value="PPIase_PpiC"/>
</dbReference>
<evidence type="ECO:0000256" key="4">
    <source>
        <dbReference type="ARBA" id="ARBA00023110"/>
    </source>
</evidence>
<dbReference type="RefSeq" id="WP_259095169.1">
    <property type="nucleotide sequence ID" value="NZ_CP130454.1"/>
</dbReference>
<reference evidence="7 8" key="1">
    <citation type="submission" date="2022-08" db="EMBL/GenBank/DDBJ databases">
        <title>Bacterial and archaeal communities from various locations to study Microbial Dark Matter (Phase II).</title>
        <authorList>
            <person name="Stepanauskas R."/>
        </authorList>
    </citation>
    <scope>NUCLEOTIDE SEQUENCE [LARGE SCALE GENOMIC DNA]</scope>
    <source>
        <strain evidence="7 8">PD1</strain>
    </source>
</reference>
<comment type="catalytic activity">
    <reaction evidence="1">
        <text>[protein]-peptidylproline (omega=180) = [protein]-peptidylproline (omega=0)</text>
        <dbReference type="Rhea" id="RHEA:16237"/>
        <dbReference type="Rhea" id="RHEA-COMP:10747"/>
        <dbReference type="Rhea" id="RHEA-COMP:10748"/>
        <dbReference type="ChEBI" id="CHEBI:83833"/>
        <dbReference type="ChEBI" id="CHEBI:83834"/>
        <dbReference type="EC" id="5.2.1.8"/>
    </reaction>
</comment>
<dbReference type="EC" id="5.2.1.8" evidence="2"/>
<protein>
    <recommendedName>
        <fullName evidence="2">peptidylprolyl isomerase</fullName>
        <ecNumber evidence="2">5.2.1.8</ecNumber>
    </recommendedName>
</protein>
<name>A0ABT2EM91_9BACT</name>
<proteinExistence type="predicted"/>
<keyword evidence="5 7" id="KW-0413">Isomerase</keyword>
<dbReference type="Proteomes" id="UP001204798">
    <property type="component" value="Unassembled WGS sequence"/>
</dbReference>
<dbReference type="PANTHER" id="PTHR47245:SF1">
    <property type="entry name" value="FOLDASE PROTEIN PRSA"/>
    <property type="match status" value="1"/>
</dbReference>
<dbReference type="InterPro" id="IPR046357">
    <property type="entry name" value="PPIase_dom_sf"/>
</dbReference>
<gene>
    <name evidence="7" type="ORF">M2350_001466</name>
</gene>
<evidence type="ECO:0000256" key="3">
    <source>
        <dbReference type="ARBA" id="ARBA00022729"/>
    </source>
</evidence>
<evidence type="ECO:0000256" key="1">
    <source>
        <dbReference type="ARBA" id="ARBA00000971"/>
    </source>
</evidence>